<organism evidence="2 3">
    <name type="scientific">Marinobacter persicus</name>
    <dbReference type="NCBI Taxonomy" id="930118"/>
    <lineage>
        <taxon>Bacteria</taxon>
        <taxon>Pseudomonadati</taxon>
        <taxon>Pseudomonadota</taxon>
        <taxon>Gammaproteobacteria</taxon>
        <taxon>Pseudomonadales</taxon>
        <taxon>Marinobacteraceae</taxon>
        <taxon>Marinobacter</taxon>
    </lineage>
</organism>
<dbReference type="EMBL" id="PTIT01000036">
    <property type="protein sequence ID" value="PPK50040.1"/>
    <property type="molecule type" value="Genomic_DNA"/>
</dbReference>
<dbReference type="Proteomes" id="UP000239648">
    <property type="component" value="Unassembled WGS sequence"/>
</dbReference>
<reference evidence="2 3" key="2">
    <citation type="submission" date="2018-02" db="EMBL/GenBank/DDBJ databases">
        <title>Subsurface microbial communities from deep shales in Ohio and West Virginia, USA.</title>
        <authorList>
            <person name="Wrighton K."/>
        </authorList>
    </citation>
    <scope>NUCLEOTIDE SEQUENCE [LARGE SCALE GENOMIC DNA]</scope>
    <source>
        <strain evidence="2 3">UTICA-S1B9</strain>
    </source>
</reference>
<dbReference type="Proteomes" id="UP000239446">
    <property type="component" value="Unassembled WGS sequence"/>
</dbReference>
<dbReference type="EMBL" id="PTIU01000036">
    <property type="protein sequence ID" value="PPK52226.1"/>
    <property type="molecule type" value="Genomic_DNA"/>
</dbReference>
<evidence type="ECO:0000313" key="4">
    <source>
        <dbReference type="Proteomes" id="UP000239648"/>
    </source>
</evidence>
<evidence type="ECO:0000313" key="1">
    <source>
        <dbReference type="EMBL" id="PPK50040.1"/>
    </source>
</evidence>
<evidence type="ECO:0000313" key="3">
    <source>
        <dbReference type="Proteomes" id="UP000239446"/>
    </source>
</evidence>
<gene>
    <name evidence="2" type="ORF">B0H24_103610</name>
    <name evidence="1" type="ORF">BY455_13610</name>
</gene>
<evidence type="ECO:0000313" key="2">
    <source>
        <dbReference type="EMBL" id="PPK52226.1"/>
    </source>
</evidence>
<protein>
    <submittedName>
        <fullName evidence="2">Uncharacterized protein</fullName>
    </submittedName>
</protein>
<keyword evidence="4" id="KW-1185">Reference proteome</keyword>
<comment type="caution">
    <text evidence="2">The sequence shown here is derived from an EMBL/GenBank/DDBJ whole genome shotgun (WGS) entry which is preliminary data.</text>
</comment>
<name>A0A2S6G2N9_9GAMM</name>
<reference evidence="1 4" key="1">
    <citation type="submission" date="2018-02" db="EMBL/GenBank/DDBJ databases">
        <title>Deep subsurface shale carbon reservoir microbial communities from Ohio and West Virginia, USA.</title>
        <authorList>
            <person name="Wrighton K."/>
        </authorList>
    </citation>
    <scope>NUCLEOTIDE SEQUENCE [LARGE SCALE GENOMIC DNA]</scope>
    <source>
        <strain evidence="1 4">UTICA-S1B6</strain>
    </source>
</reference>
<sequence>MPVNYQALLEEYGVESIPEAEDTTNAFTHEIYGCLFDPDSPFDLERSSIDDFPDMLEHMLYCSLALKTGKSVHDGVSHLIKTWYRWLCYENPKYECIQRTASSLGTDVSIFTISRENLVCSFVFNIADEATDKAVQDYMDFYSPVDDPNALMKGRKRPESD</sequence>
<dbReference type="RefSeq" id="WP_104417378.1">
    <property type="nucleotide sequence ID" value="NZ_PTIT01000036.1"/>
</dbReference>
<accession>A0A2S6G2N9</accession>
<proteinExistence type="predicted"/>
<dbReference type="AlphaFoldDB" id="A0A2S6G2N9"/>